<evidence type="ECO:0000313" key="1">
    <source>
        <dbReference type="EMBL" id="MEJ8571225.1"/>
    </source>
</evidence>
<keyword evidence="2" id="KW-1185">Reference proteome</keyword>
<dbReference type="Proteomes" id="UP001378188">
    <property type="component" value="Unassembled WGS sequence"/>
</dbReference>
<evidence type="ECO:0000313" key="2">
    <source>
        <dbReference type="Proteomes" id="UP001378188"/>
    </source>
</evidence>
<gene>
    <name evidence="1" type="ORF">V3328_07055</name>
</gene>
<dbReference type="AlphaFoldDB" id="A0AAW9RH26"/>
<dbReference type="RefSeq" id="WP_340328928.1">
    <property type="nucleotide sequence ID" value="NZ_JAZHOF010000003.1"/>
</dbReference>
<dbReference type="EMBL" id="JAZHOF010000003">
    <property type="protein sequence ID" value="MEJ8571225.1"/>
    <property type="molecule type" value="Genomic_DNA"/>
</dbReference>
<comment type="caution">
    <text evidence="1">The sequence shown here is derived from an EMBL/GenBank/DDBJ whole genome shotgun (WGS) entry which is preliminary data.</text>
</comment>
<reference evidence="1 2" key="1">
    <citation type="submission" date="2024-02" db="EMBL/GenBank/DDBJ databases">
        <title>Genome analysis and characterization of Microbaculum marinisediminis sp. nov., isolated from marine sediment.</title>
        <authorList>
            <person name="Du Z.-J."/>
            <person name="Ye Y.-Q."/>
            <person name="Zhang Z.-R."/>
            <person name="Yuan S.-M."/>
            <person name="Zhang X.-Y."/>
        </authorList>
    </citation>
    <scope>NUCLEOTIDE SEQUENCE [LARGE SCALE GENOMIC DNA]</scope>
    <source>
        <strain evidence="1 2">SDUM1044001</strain>
    </source>
</reference>
<name>A0AAW9RH26_9HYPH</name>
<dbReference type="Pfam" id="PF23812">
    <property type="entry name" value="Phage_TAC_18"/>
    <property type="match status" value="1"/>
</dbReference>
<organism evidence="1 2">
    <name type="scientific">Microbaculum marinum</name>
    <dbReference type="NCBI Taxonomy" id="1764581"/>
    <lineage>
        <taxon>Bacteria</taxon>
        <taxon>Pseudomonadati</taxon>
        <taxon>Pseudomonadota</taxon>
        <taxon>Alphaproteobacteria</taxon>
        <taxon>Hyphomicrobiales</taxon>
        <taxon>Tepidamorphaceae</taxon>
        <taxon>Microbaculum</taxon>
    </lineage>
</organism>
<protein>
    <submittedName>
        <fullName evidence="1">Uncharacterized protein</fullName>
    </submittedName>
</protein>
<dbReference type="InterPro" id="IPR056919">
    <property type="entry name" value="Phage_TAC_18"/>
</dbReference>
<accession>A0AAW9RH26</accession>
<proteinExistence type="predicted"/>
<sequence length="104" mass="12213">MEARIRLDRPRDDGTTLRDHLVSYWRQTGDKPGELLEPDIPPAGQHIWVWFWELLGVKGPGPLSLGDVKTWSDLMQRDIQPWEVVCLFRMDAERMKQWQVNDGE</sequence>